<protein>
    <submittedName>
        <fullName evidence="3">ATP-dependent RNA helicase-like protein DB10</fullName>
    </submittedName>
</protein>
<feature type="region of interest" description="Disordered" evidence="1">
    <location>
        <begin position="202"/>
        <end position="261"/>
    </location>
</feature>
<dbReference type="InterPro" id="IPR036020">
    <property type="entry name" value="WW_dom_sf"/>
</dbReference>
<dbReference type="InterPro" id="IPR001202">
    <property type="entry name" value="WW_dom"/>
</dbReference>
<name>A0A2U1N141_ARTAN</name>
<feature type="domain" description="WW" evidence="2">
    <location>
        <begin position="16"/>
        <end position="50"/>
    </location>
</feature>
<keyword evidence="3" id="KW-0347">Helicase</keyword>
<evidence type="ECO:0000256" key="1">
    <source>
        <dbReference type="SAM" id="MobiDB-lite"/>
    </source>
</evidence>
<dbReference type="CDD" id="cd00201">
    <property type="entry name" value="WW"/>
    <property type="match status" value="1"/>
</dbReference>
<gene>
    <name evidence="3" type="ORF">CTI12_AA319360</name>
</gene>
<dbReference type="PROSITE" id="PS50020">
    <property type="entry name" value="WW_DOMAIN_2"/>
    <property type="match status" value="1"/>
</dbReference>
<feature type="compositionally biased region" description="Low complexity" evidence="1">
    <location>
        <begin position="61"/>
        <end position="72"/>
    </location>
</feature>
<dbReference type="SMART" id="SM00456">
    <property type="entry name" value="WW"/>
    <property type="match status" value="1"/>
</dbReference>
<evidence type="ECO:0000313" key="3">
    <source>
        <dbReference type="EMBL" id="PWA67213.1"/>
    </source>
</evidence>
<feature type="compositionally biased region" description="Basic and acidic residues" evidence="1">
    <location>
        <begin position="249"/>
        <end position="261"/>
    </location>
</feature>
<keyword evidence="3" id="KW-0378">Hydrolase</keyword>
<feature type="region of interest" description="Disordered" evidence="1">
    <location>
        <begin position="41"/>
        <end position="140"/>
    </location>
</feature>
<keyword evidence="4" id="KW-1185">Reference proteome</keyword>
<dbReference type="Proteomes" id="UP000245207">
    <property type="component" value="Unassembled WGS sequence"/>
</dbReference>
<evidence type="ECO:0000259" key="2">
    <source>
        <dbReference type="PROSITE" id="PS50020"/>
    </source>
</evidence>
<keyword evidence="3" id="KW-0067">ATP-binding</keyword>
<feature type="region of interest" description="Disordered" evidence="1">
    <location>
        <begin position="1"/>
        <end position="23"/>
    </location>
</feature>
<organism evidence="3 4">
    <name type="scientific">Artemisia annua</name>
    <name type="common">Sweet wormwood</name>
    <dbReference type="NCBI Taxonomy" id="35608"/>
    <lineage>
        <taxon>Eukaryota</taxon>
        <taxon>Viridiplantae</taxon>
        <taxon>Streptophyta</taxon>
        <taxon>Embryophyta</taxon>
        <taxon>Tracheophyta</taxon>
        <taxon>Spermatophyta</taxon>
        <taxon>Magnoliopsida</taxon>
        <taxon>eudicotyledons</taxon>
        <taxon>Gunneridae</taxon>
        <taxon>Pentapetalae</taxon>
        <taxon>asterids</taxon>
        <taxon>campanulids</taxon>
        <taxon>Asterales</taxon>
        <taxon>Asteraceae</taxon>
        <taxon>Asteroideae</taxon>
        <taxon>Anthemideae</taxon>
        <taxon>Artemisiinae</taxon>
        <taxon>Artemisia</taxon>
    </lineage>
</organism>
<proteinExistence type="predicted"/>
<reference evidence="3 4" key="1">
    <citation type="journal article" date="2018" name="Mol. Plant">
        <title>The genome of Artemisia annua provides insight into the evolution of Asteraceae family and artemisinin biosynthesis.</title>
        <authorList>
            <person name="Shen Q."/>
            <person name="Zhang L."/>
            <person name="Liao Z."/>
            <person name="Wang S."/>
            <person name="Yan T."/>
            <person name="Shi P."/>
            <person name="Liu M."/>
            <person name="Fu X."/>
            <person name="Pan Q."/>
            <person name="Wang Y."/>
            <person name="Lv Z."/>
            <person name="Lu X."/>
            <person name="Zhang F."/>
            <person name="Jiang W."/>
            <person name="Ma Y."/>
            <person name="Chen M."/>
            <person name="Hao X."/>
            <person name="Li L."/>
            <person name="Tang Y."/>
            <person name="Lv G."/>
            <person name="Zhou Y."/>
            <person name="Sun X."/>
            <person name="Brodelius P.E."/>
            <person name="Rose J.K.C."/>
            <person name="Tang K."/>
        </authorList>
    </citation>
    <scope>NUCLEOTIDE SEQUENCE [LARGE SCALE GENOMIC DNA]</scope>
    <source>
        <strain evidence="4">cv. Huhao1</strain>
        <tissue evidence="3">Leaf</tissue>
    </source>
</reference>
<comment type="caution">
    <text evidence="3">The sequence shown here is derived from an EMBL/GenBank/DDBJ whole genome shotgun (WGS) entry which is preliminary data.</text>
</comment>
<feature type="compositionally biased region" description="Low complexity" evidence="1">
    <location>
        <begin position="122"/>
        <end position="139"/>
    </location>
</feature>
<sequence>MAATATAAPRYAPEDPTLPKPWKGLVDGKTGYLYYWNPDTNVTQYEKPSAPKGSSGQPQKASSVAISSAVQVHPSSHENGGYVDDDDKYVRNGNGGSKFSSGPRSHENGRSGTHYTHNTPNGAVAAGPYGPSAGSGLSPDAYRRKHEITVTGDNVPPPFTSFEDTGFPSELLREVCFMSPLCSNRFSSGGYQQQRSFHENIGVVGEKRGRSRSPPGKAGSGWGKRSRSRSPGRFDKAPMGPRSNGPRFRPNDDYEEGMIRE</sequence>
<dbReference type="STRING" id="35608.A0A2U1N141"/>
<accession>A0A2U1N141</accession>
<dbReference type="Pfam" id="PF00397">
    <property type="entry name" value="WW"/>
    <property type="match status" value="1"/>
</dbReference>
<dbReference type="AlphaFoldDB" id="A0A2U1N141"/>
<dbReference type="Gene3D" id="2.20.70.10">
    <property type="match status" value="1"/>
</dbReference>
<dbReference type="EMBL" id="PKPP01003876">
    <property type="protein sequence ID" value="PWA67213.1"/>
    <property type="molecule type" value="Genomic_DNA"/>
</dbReference>
<dbReference type="SUPFAM" id="SSF51045">
    <property type="entry name" value="WW domain"/>
    <property type="match status" value="1"/>
</dbReference>
<dbReference type="PROSITE" id="PS01159">
    <property type="entry name" value="WW_DOMAIN_1"/>
    <property type="match status" value="1"/>
</dbReference>
<dbReference type="OrthoDB" id="196131at2759"/>
<feature type="compositionally biased region" description="Polar residues" evidence="1">
    <location>
        <begin position="110"/>
        <end position="121"/>
    </location>
</feature>
<dbReference type="GO" id="GO:0004386">
    <property type="term" value="F:helicase activity"/>
    <property type="evidence" value="ECO:0007669"/>
    <property type="project" value="UniProtKB-KW"/>
</dbReference>
<feature type="compositionally biased region" description="Polar residues" evidence="1">
    <location>
        <begin position="41"/>
        <end position="60"/>
    </location>
</feature>
<evidence type="ECO:0000313" key="4">
    <source>
        <dbReference type="Proteomes" id="UP000245207"/>
    </source>
</evidence>
<keyword evidence="3" id="KW-0547">Nucleotide-binding</keyword>